<dbReference type="InterPro" id="IPR043502">
    <property type="entry name" value="DNA/RNA_pol_sf"/>
</dbReference>
<reference evidence="2" key="1">
    <citation type="journal article" date="2014" name="PLoS ONE">
        <title>Transcriptome-Based Identification of ABC Transporters in the Western Tarnished Plant Bug Lygus hesperus.</title>
        <authorList>
            <person name="Hull J.J."/>
            <person name="Chaney K."/>
            <person name="Geib S.M."/>
            <person name="Fabrick J.A."/>
            <person name="Brent C.S."/>
            <person name="Walsh D."/>
            <person name="Lavine L.C."/>
        </authorList>
    </citation>
    <scope>NUCLEOTIDE SEQUENCE</scope>
</reference>
<dbReference type="GO" id="GO:0071897">
    <property type="term" value="P:DNA biosynthetic process"/>
    <property type="evidence" value="ECO:0007669"/>
    <property type="project" value="UniProtKB-ARBA"/>
</dbReference>
<sequence>VLYNSVISGNDDLLVEKALSSKNADSWHLAMKNEFDSLIKNNTWNLVERPKNKNVIKSKWVLKVKDEKSDNIRFKARLVAKGCSQKFGLDYEKTFSPVVRYSSLRTLFALAAKFDWNIDHVDVEIAFLNGKLSEEIYMEQPYGFIDSKNKDKFCLLTKSIYGLKQSSRAWFLRAKQVLIDNGFKACDYEPCVFTKMNNGNVIIVALYVDDYLLIYEKPEDAKILKQKLSLEFKIKDLGPVTEFLGMNIERNRKKGTLHISQENYVEQILKRFNMVDSKPVATPILSTNELFVNEDEEEYDAPYQELLGSLMFLSVISRPDLSFAVGFLSQFNNRHLQIHWQAAKRILRYVKGTKSVGITYGQCDSFLEGYCDADWANNRHDRKSYSGIVFSLMGGVVSWYSKKQDCIALSSTKYE</sequence>
<dbReference type="PANTHER" id="PTHR11439">
    <property type="entry name" value="GAG-POL-RELATED RETROTRANSPOSON"/>
    <property type="match status" value="1"/>
</dbReference>
<dbReference type="Pfam" id="PF07727">
    <property type="entry name" value="RVT_2"/>
    <property type="match status" value="1"/>
</dbReference>
<feature type="non-terminal residue" evidence="2">
    <location>
        <position position="1"/>
    </location>
</feature>
<organism evidence="2">
    <name type="scientific">Lygus hesperus</name>
    <name type="common">Western plant bug</name>
    <dbReference type="NCBI Taxonomy" id="30085"/>
    <lineage>
        <taxon>Eukaryota</taxon>
        <taxon>Metazoa</taxon>
        <taxon>Ecdysozoa</taxon>
        <taxon>Arthropoda</taxon>
        <taxon>Hexapoda</taxon>
        <taxon>Insecta</taxon>
        <taxon>Pterygota</taxon>
        <taxon>Neoptera</taxon>
        <taxon>Paraneoptera</taxon>
        <taxon>Hemiptera</taxon>
        <taxon>Heteroptera</taxon>
        <taxon>Panheteroptera</taxon>
        <taxon>Cimicomorpha</taxon>
        <taxon>Miridae</taxon>
        <taxon>Mirini</taxon>
        <taxon>Lygus</taxon>
    </lineage>
</organism>
<evidence type="ECO:0000259" key="1">
    <source>
        <dbReference type="Pfam" id="PF07727"/>
    </source>
</evidence>
<proteinExistence type="predicted"/>
<dbReference type="AlphaFoldDB" id="A0A0A9W0U5"/>
<protein>
    <submittedName>
        <fullName evidence="2">Retrovirus-related Pol polyprotein from transposon TNT 1-94</fullName>
    </submittedName>
</protein>
<accession>A0A0A9W0U5</accession>
<dbReference type="CDD" id="cd09272">
    <property type="entry name" value="RNase_HI_RT_Ty1"/>
    <property type="match status" value="1"/>
</dbReference>
<gene>
    <name evidence="2" type="primary">POLX_112</name>
    <name evidence="2" type="ORF">CM83_66334</name>
</gene>
<feature type="domain" description="Reverse transcriptase Ty1/copia-type" evidence="1">
    <location>
        <begin position="41"/>
        <end position="285"/>
    </location>
</feature>
<reference evidence="2" key="2">
    <citation type="submission" date="2014-07" db="EMBL/GenBank/DDBJ databases">
        <authorList>
            <person name="Hull J."/>
        </authorList>
    </citation>
    <scope>NUCLEOTIDE SEQUENCE</scope>
</reference>
<name>A0A0A9W0U5_LYGHE</name>
<dbReference type="SUPFAM" id="SSF56672">
    <property type="entry name" value="DNA/RNA polymerases"/>
    <property type="match status" value="1"/>
</dbReference>
<dbReference type="InterPro" id="IPR013103">
    <property type="entry name" value="RVT_2"/>
</dbReference>
<dbReference type="EMBL" id="GBHO01041557">
    <property type="protein sequence ID" value="JAG02047.1"/>
    <property type="molecule type" value="Transcribed_RNA"/>
</dbReference>
<evidence type="ECO:0000313" key="2">
    <source>
        <dbReference type="EMBL" id="JAG02047.1"/>
    </source>
</evidence>
<dbReference type="PANTHER" id="PTHR11439:SF463">
    <property type="entry name" value="REVERSE TRANSCRIPTASE TY1_COPIA-TYPE DOMAIN-CONTAINING PROTEIN"/>
    <property type="match status" value="1"/>
</dbReference>